<keyword evidence="1" id="KW-0812">Transmembrane</keyword>
<evidence type="ECO:0000256" key="1">
    <source>
        <dbReference type="SAM" id="Phobius"/>
    </source>
</evidence>
<evidence type="ECO:0000313" key="3">
    <source>
        <dbReference type="Proteomes" id="UP000032522"/>
    </source>
</evidence>
<dbReference type="PATRIC" id="fig|1462.6.peg.3179"/>
<keyword evidence="1" id="KW-1133">Transmembrane helix</keyword>
<dbReference type="OrthoDB" id="2965569at2"/>
<comment type="caution">
    <text evidence="2">The sequence shown here is derived from an EMBL/GenBank/DDBJ whole genome shotgun (WGS) entry which is preliminary data.</text>
</comment>
<dbReference type="EMBL" id="JYBP01000003">
    <property type="protein sequence ID" value="KJE26791.1"/>
    <property type="molecule type" value="Genomic_DNA"/>
</dbReference>
<name>A0A0D8BRM4_GEOKU</name>
<feature type="transmembrane region" description="Helical" evidence="1">
    <location>
        <begin position="211"/>
        <end position="232"/>
    </location>
</feature>
<feature type="transmembrane region" description="Helical" evidence="1">
    <location>
        <begin position="63"/>
        <end position="85"/>
    </location>
</feature>
<feature type="transmembrane region" description="Helical" evidence="1">
    <location>
        <begin position="180"/>
        <end position="205"/>
    </location>
</feature>
<dbReference type="Proteomes" id="UP000032522">
    <property type="component" value="Unassembled WGS sequence"/>
</dbReference>
<protein>
    <submittedName>
        <fullName evidence="2">Putative membrane protein</fullName>
    </submittedName>
</protein>
<accession>A0A0D8BRM4</accession>
<evidence type="ECO:0000313" key="2">
    <source>
        <dbReference type="EMBL" id="KJE26791.1"/>
    </source>
</evidence>
<dbReference type="AlphaFoldDB" id="A0A0D8BRM4"/>
<gene>
    <name evidence="2" type="ORF">LG52_2883</name>
</gene>
<reference evidence="2 3" key="1">
    <citation type="submission" date="2015-01" db="EMBL/GenBank/DDBJ databases">
        <authorList>
            <person name="Filippidou S."/>
            <person name="Jeanneret N."/>
            <person name="Russel-Delif L."/>
            <person name="Junier T."/>
            <person name="Wunderlin T."/>
            <person name="Molina V."/>
            <person name="Johnson S.L."/>
            <person name="Davenport K.W."/>
            <person name="Chain P.S."/>
            <person name="Dorador C."/>
            <person name="Junier P."/>
        </authorList>
    </citation>
    <scope>NUCLEOTIDE SEQUENCE [LARGE SCALE GENOMIC DNA]</scope>
    <source>
        <strain evidence="2 3">Et7/4</strain>
    </source>
</reference>
<dbReference type="RefSeq" id="WP_044732425.1">
    <property type="nucleotide sequence ID" value="NZ_JYBP01000003.1"/>
</dbReference>
<feature type="transmembrane region" description="Helical" evidence="1">
    <location>
        <begin position="21"/>
        <end position="43"/>
    </location>
</feature>
<organism evidence="2 3">
    <name type="scientific">Geobacillus kaustophilus</name>
    <dbReference type="NCBI Taxonomy" id="1462"/>
    <lineage>
        <taxon>Bacteria</taxon>
        <taxon>Bacillati</taxon>
        <taxon>Bacillota</taxon>
        <taxon>Bacilli</taxon>
        <taxon>Bacillales</taxon>
        <taxon>Anoxybacillaceae</taxon>
        <taxon>Geobacillus</taxon>
        <taxon>Geobacillus thermoleovorans group</taxon>
    </lineage>
</organism>
<sequence>MKMFSRQNVFFVWQDLMLQRAVLKIILGVMALLMVAGIFPLGMVTVGKWHSLKDFILLYRYEFFHLPAFLFLLGSALQTNAWVVLRRYRTRREIGLHKALLVIVLAGGVSLWVAAVGGLCTTFAKYIIYPNIQNVHAAFLYVPHSGDKSSFPYFLVMYFFITAIYGLLFIAFIDFGWNRFFAFAAVIILAVLDMFTVHMLPYLFYISERTAPVWTILLLIMMMLVLVYIICLSSSQKNYYVQDDLL</sequence>
<feature type="transmembrane region" description="Helical" evidence="1">
    <location>
        <begin position="151"/>
        <end position="173"/>
    </location>
</feature>
<feature type="transmembrane region" description="Helical" evidence="1">
    <location>
        <begin position="97"/>
        <end position="124"/>
    </location>
</feature>
<keyword evidence="1" id="KW-0472">Membrane</keyword>
<proteinExistence type="predicted"/>